<feature type="compositionally biased region" description="Low complexity" evidence="2">
    <location>
        <begin position="1086"/>
        <end position="1099"/>
    </location>
</feature>
<feature type="compositionally biased region" description="Polar residues" evidence="2">
    <location>
        <begin position="1828"/>
        <end position="1837"/>
    </location>
</feature>
<feature type="compositionally biased region" description="Polar residues" evidence="2">
    <location>
        <begin position="1948"/>
        <end position="1960"/>
    </location>
</feature>
<feature type="coiled-coil region" evidence="1">
    <location>
        <begin position="903"/>
        <end position="930"/>
    </location>
</feature>
<feature type="non-terminal residue" evidence="3">
    <location>
        <position position="2030"/>
    </location>
</feature>
<dbReference type="PANTHER" id="PTHR21553">
    <property type="entry name" value="ALMS1-RELATED"/>
    <property type="match status" value="1"/>
</dbReference>
<proteinExistence type="predicted"/>
<feature type="compositionally biased region" description="Polar residues" evidence="2">
    <location>
        <begin position="1711"/>
        <end position="1723"/>
    </location>
</feature>
<sequence>MSEFMDFDVLSGNEFLAKELKAYSSNPDLLFFTSFGLDDMRARSQPVAGFIVPYKCYELRKLEKLDRNRMRIRKGGLRLSPNEEAQIVREETEKRRRLRIQQVREQSKENAAKIRHAVKQEKHKQLMRLATDIKDQLEAEKAERVRHLEQQYDNSLRNIGVGHKSAGQQPDYAEEKALVQQEENLRAEARGRAAAEHHRQEAAQRNFEAQKHVIARQEALAIEKARASQIAAMPAPPPDPVANVILPKPKPVKVTDMHTFSTSHYHLQNEHAVDRAEPNEQQSSAREAAEMEQERIRERALELKRLRQDQLERARLRHNAALEKELLKHDYDNILHDLSDLQRSDRERRLKIVHNIPKQVFEPPHIRMEDREERQRNLEEQFEDMYMAGTRRLGDVSMALESGPLIPSQENSLDVTGQDGMGNGETRTPIREPTLPGMPSVLQDMTNVPKQRKQPEKVLRSLMDRIKSQREEWVNTRALGEVGESPVYPTLNQAGDNQSPAINGDGDFHPLLPEESPEKQRRVHSPVATDNGGSRKIAPSKGEQTRERITAMRPDGFSDTLWATNQRQQTNVQFYPEPTQMPSMPSQLQQIEYAEICKQQEIILEQKRQLELQLQKLTYEQQKLQLANQAGTQQTPPPPSSYAVSAPGSVAMTMPTLSSAAMQMPAPGSYATSMPTTAPVSMAAPVSETRMPTAPAFEPQTSQPYVQTFQPWQGAQPIGFESLQNGHMPVSGYFPMMSMPQPHSFPQQASQFQGHHGVAMQPGLHQNLNGSLSSSGMSQNPMHSIPPTATTGSAPINTSQGQGVNSYLGQGQIRSAYQPPSAVLTTDQLATSSSQMYPVSAQNGYHYGAPVATTTSSFAPVSTATSLQGHTAVSPGHIPPSSLTNAGMSEQMRKVKEYQEYLLARHEQSKKVLDETKAEIKRRRDNLLERYPNLDLTRLEGLGAKYLENGDIPQQTSVAHTKGQTGKDPAVPVPVPRGFGQGQGQTSVASLLASLAAHPYYAATLSQPDHDTSGRPSSMMTATVGTVQIKGGIPAGLDLNSETNLRKNKFESIRKSLPFEGDESLVQNESFPDRVYDAYTQRNLDMTDTTDSTESDVSSLTEKGSPALKLAPKPAPRNTEASRKRSHDKAERSSATTEESDINTSTSFTSGSEGDVSMLRQDELHKQLEDIQRQKEEIIRRHQQGQQSLRSKEEDLKAKLASLAPEELARQLRDTAKQQQLQDMYPTNLRQPFNLSTIMEVETPSSSARPSDGHSSDPNDLSQYSMQSQKSQRSLDYSQSKSSERIPEEPDMENVHTQMEALRKGKSEHVADYSGRNIEDVLERAKRFESEVLEKLRKQTNAVLFDNGFDDSLEFSVSKKETSNQSLSTGTLTDDSLSTGPLDETSLSRQTDTKSANGSFQNSKSWAAELSQFKIPASDQSELPFKVIPSKVPQASTDDQNTMFTTNRFKIYSAINQSGSGASLSESSLMDESGSMNANDMMVHLKTLQDQIRRSEEERVMLTRKLAEQQKNSENQSKSLSQYSGESSHEVSRPFMNGPSKNDGNKSDLSQYSLTDKSADVSFSGNYQSETSKDRFESPVQSGTTCRELPVRRSPIGHTATEAPKVLTNQRGVQDQTGTEFSFMMSSSKQQRSTSTPGDDRRKSAMNGTNRSELPSEITVGDKTDGSSVNPQSRNFDTNSATGSRSFHMIGEDSFSNRRSFETMLPDGHDNSANGELSQHSLSAEENIREIKKEFDRLDKASQKIKTFAVSKDGELISENSDSDKSHSVEHLQETDLTNYTLSTQDNTDKFTKSEDFQSKLSVYTLPESSAESRLSQVSDFSHKSSGKSDSWGSNPKSSSFTTVTSDTSLNGTGLSTLSQYTLGDSKAGDTQKPGVENENYMQEKFASLDNLISESKNLIARHKQIIDKGKSLEEVKPKFPVSAPPPLPKQPAPWESLGKPLTGGESGSKQIQNKETTLPTIKESKPEKKTSSAPTKFDLHGPKPFYKSAKSAEESSRSLSMYTSQAGSISTPETSKNQSNNVDVNSLEY</sequence>
<evidence type="ECO:0000313" key="3">
    <source>
        <dbReference type="EMBL" id="KAH3814310.1"/>
    </source>
</evidence>
<dbReference type="GO" id="GO:0005814">
    <property type="term" value="C:centriole"/>
    <property type="evidence" value="ECO:0007669"/>
    <property type="project" value="TreeGrafter"/>
</dbReference>
<feature type="compositionally biased region" description="Polar residues" evidence="2">
    <location>
        <begin position="1539"/>
        <end position="1570"/>
    </location>
</feature>
<protein>
    <submittedName>
        <fullName evidence="3">Uncharacterized protein</fullName>
    </submittedName>
</protein>
<feature type="region of interest" description="Disordered" evidence="2">
    <location>
        <begin position="1507"/>
        <end position="1604"/>
    </location>
</feature>
<feature type="compositionally biased region" description="Polar residues" evidence="2">
    <location>
        <begin position="1622"/>
        <end position="1637"/>
    </location>
</feature>
<keyword evidence="1" id="KW-0175">Coiled coil</keyword>
<feature type="region of interest" description="Disordered" evidence="2">
    <location>
        <begin position="1912"/>
        <end position="2030"/>
    </location>
</feature>
<feature type="compositionally biased region" description="Polar residues" evidence="2">
    <location>
        <begin position="1133"/>
        <end position="1152"/>
    </location>
</feature>
<feature type="compositionally biased region" description="Polar residues" evidence="2">
    <location>
        <begin position="1385"/>
        <end position="1401"/>
    </location>
</feature>
<feature type="region of interest" description="Disordered" evidence="2">
    <location>
        <begin position="497"/>
        <end position="546"/>
    </location>
</feature>
<feature type="compositionally biased region" description="Basic and acidic residues" evidence="2">
    <location>
        <begin position="1120"/>
        <end position="1132"/>
    </location>
</feature>
<feature type="region of interest" description="Disordered" evidence="2">
    <location>
        <begin position="1359"/>
        <end position="1401"/>
    </location>
</feature>
<dbReference type="GO" id="GO:0005813">
    <property type="term" value="C:centrosome"/>
    <property type="evidence" value="ECO:0007669"/>
    <property type="project" value="TreeGrafter"/>
</dbReference>
<feature type="region of interest" description="Disordered" evidence="2">
    <location>
        <begin position="1622"/>
        <end position="1723"/>
    </location>
</feature>
<feature type="region of interest" description="Disordered" evidence="2">
    <location>
        <begin position="1242"/>
        <end position="1295"/>
    </location>
</feature>
<dbReference type="Proteomes" id="UP000828390">
    <property type="component" value="Unassembled WGS sequence"/>
</dbReference>
<feature type="compositionally biased region" description="Low complexity" evidence="2">
    <location>
        <begin position="1838"/>
        <end position="1849"/>
    </location>
</feature>
<feature type="coiled-coil region" evidence="1">
    <location>
        <begin position="1161"/>
        <end position="1188"/>
    </location>
</feature>
<feature type="compositionally biased region" description="Polar residues" evidence="2">
    <location>
        <begin position="1666"/>
        <end position="1685"/>
    </location>
</feature>
<feature type="region of interest" description="Disordered" evidence="2">
    <location>
        <begin position="1814"/>
        <end position="1876"/>
    </location>
</feature>
<feature type="region of interest" description="Disordered" evidence="2">
    <location>
        <begin position="1213"/>
        <end position="1232"/>
    </location>
</feature>
<feature type="compositionally biased region" description="Polar residues" evidence="2">
    <location>
        <begin position="1509"/>
        <end position="1526"/>
    </location>
</feature>
<organism evidence="3 4">
    <name type="scientific">Dreissena polymorpha</name>
    <name type="common">Zebra mussel</name>
    <name type="synonym">Mytilus polymorpha</name>
    <dbReference type="NCBI Taxonomy" id="45954"/>
    <lineage>
        <taxon>Eukaryota</taxon>
        <taxon>Metazoa</taxon>
        <taxon>Spiralia</taxon>
        <taxon>Lophotrochozoa</taxon>
        <taxon>Mollusca</taxon>
        <taxon>Bivalvia</taxon>
        <taxon>Autobranchia</taxon>
        <taxon>Heteroconchia</taxon>
        <taxon>Euheterodonta</taxon>
        <taxon>Imparidentia</taxon>
        <taxon>Neoheterodontei</taxon>
        <taxon>Myida</taxon>
        <taxon>Dreissenoidea</taxon>
        <taxon>Dreissenidae</taxon>
        <taxon>Dreissena</taxon>
    </lineage>
</organism>
<feature type="compositionally biased region" description="Polar residues" evidence="2">
    <location>
        <begin position="1258"/>
        <end position="1281"/>
    </location>
</feature>
<feature type="compositionally biased region" description="Polar residues" evidence="2">
    <location>
        <begin position="1850"/>
        <end position="1863"/>
    </location>
</feature>
<accession>A0A9D4JJH5</accession>
<reference evidence="3" key="1">
    <citation type="journal article" date="2019" name="bioRxiv">
        <title>The Genome of the Zebra Mussel, Dreissena polymorpha: A Resource for Invasive Species Research.</title>
        <authorList>
            <person name="McCartney M.A."/>
            <person name="Auch B."/>
            <person name="Kono T."/>
            <person name="Mallez S."/>
            <person name="Zhang Y."/>
            <person name="Obille A."/>
            <person name="Becker A."/>
            <person name="Abrahante J.E."/>
            <person name="Garbe J."/>
            <person name="Badalamenti J.P."/>
            <person name="Herman A."/>
            <person name="Mangelson H."/>
            <person name="Liachko I."/>
            <person name="Sullivan S."/>
            <person name="Sone E.D."/>
            <person name="Koren S."/>
            <person name="Silverstein K.A.T."/>
            <person name="Beckman K.B."/>
            <person name="Gohl D.M."/>
        </authorList>
    </citation>
    <scope>NUCLEOTIDE SEQUENCE</scope>
    <source>
        <strain evidence="3">Duluth1</strain>
        <tissue evidence="3">Whole animal</tissue>
    </source>
</reference>
<feature type="coiled-coil region" evidence="1">
    <location>
        <begin position="279"/>
        <end position="309"/>
    </location>
</feature>
<evidence type="ECO:0000256" key="1">
    <source>
        <dbReference type="SAM" id="Coils"/>
    </source>
</evidence>
<keyword evidence="4" id="KW-1185">Reference proteome</keyword>
<dbReference type="GO" id="GO:0005829">
    <property type="term" value="C:cytosol"/>
    <property type="evidence" value="ECO:0007669"/>
    <property type="project" value="TreeGrafter"/>
</dbReference>
<feature type="region of interest" description="Disordered" evidence="2">
    <location>
        <begin position="1082"/>
        <end position="1154"/>
    </location>
</feature>
<reference evidence="3" key="2">
    <citation type="submission" date="2020-11" db="EMBL/GenBank/DDBJ databases">
        <authorList>
            <person name="McCartney M.A."/>
            <person name="Auch B."/>
            <person name="Kono T."/>
            <person name="Mallez S."/>
            <person name="Becker A."/>
            <person name="Gohl D.M."/>
            <person name="Silverstein K.A.T."/>
            <person name="Koren S."/>
            <person name="Bechman K.B."/>
            <person name="Herman A."/>
            <person name="Abrahante J.E."/>
            <person name="Garbe J."/>
        </authorList>
    </citation>
    <scope>NUCLEOTIDE SEQUENCE</scope>
    <source>
        <strain evidence="3">Duluth1</strain>
        <tissue evidence="3">Whole animal</tissue>
    </source>
</reference>
<comment type="caution">
    <text evidence="3">The sequence shown here is derived from an EMBL/GenBank/DDBJ whole genome shotgun (WGS) entry which is preliminary data.</text>
</comment>
<feature type="compositionally biased region" description="Low complexity" evidence="2">
    <location>
        <begin position="1366"/>
        <end position="1380"/>
    </location>
</feature>
<feature type="compositionally biased region" description="Pro residues" evidence="2">
    <location>
        <begin position="1923"/>
        <end position="1932"/>
    </location>
</feature>
<feature type="compositionally biased region" description="Polar residues" evidence="2">
    <location>
        <begin position="2002"/>
        <end position="2030"/>
    </location>
</feature>
<dbReference type="GO" id="GO:0046599">
    <property type="term" value="P:regulation of centriole replication"/>
    <property type="evidence" value="ECO:0007669"/>
    <property type="project" value="TreeGrafter"/>
</dbReference>
<evidence type="ECO:0000313" key="4">
    <source>
        <dbReference type="Proteomes" id="UP000828390"/>
    </source>
</evidence>
<name>A0A9D4JJH5_DREPO</name>
<dbReference type="EMBL" id="JAIWYP010000006">
    <property type="protein sequence ID" value="KAH3814310.1"/>
    <property type="molecule type" value="Genomic_DNA"/>
</dbReference>
<gene>
    <name evidence="3" type="ORF">DPMN_142806</name>
</gene>
<evidence type="ECO:0000256" key="2">
    <source>
        <dbReference type="SAM" id="MobiDB-lite"/>
    </source>
</evidence>
<dbReference type="PANTHER" id="PTHR21553:SF26">
    <property type="entry name" value="ALMS MOTIF DOMAIN-CONTAINING PROTEIN"/>
    <property type="match status" value="1"/>
</dbReference>